<feature type="binding site" evidence="9">
    <location>
        <position position="556"/>
    </location>
    <ligand>
        <name>Mg(2+)</name>
        <dbReference type="ChEBI" id="CHEBI:18420"/>
    </ligand>
</feature>
<comment type="subcellular location">
    <subcellularLocation>
        <location evidence="9">Plastid</location>
        <location evidence="9">Chloroplast</location>
    </subcellularLocation>
</comment>
<feature type="domain" description="RNA polymerase N-terminal" evidence="11">
    <location>
        <begin position="327"/>
        <end position="610"/>
    </location>
</feature>
<dbReference type="GO" id="GO:0008270">
    <property type="term" value="F:zinc ion binding"/>
    <property type="evidence" value="ECO:0007669"/>
    <property type="project" value="UniProtKB-UniRule"/>
</dbReference>
<proteinExistence type="inferred from homology"/>
<comment type="subunit">
    <text evidence="9">In plastids the minimal PEP RNA polymerase catalytic core is composed of four subunits: alpha, beta, beta', and beta''. When a (nuclear-encoded) sigma factor is associated with the core the holoenzyme is formed, which can initiate transcription.</text>
</comment>
<sequence length="715" mass="82735">MLNETKKKFLIPIESLRLTVTSPERIRRWAERTLPSGKVVGQVLNSQTLNYKTLKPEVGGLFCETIFGPITDFRCACGKIPIKDLKYCPDCNVEYTSSRIRRYRLGYISLACPVAHVWYFKGSPCYIGHLLGLKKRSISGLLYCTQTLNGDLEGRFNVVDVESKVLPNQSIEKNESIEKLFLKYPNSKKFTYLFPSYCLRTTYIWSEQIDLQQYTAYISGILGTEDFLIPAYQNVLEMKKDSLREIPWTGPEPTKKFLNQLDLPRLEFVLKRYLPVLQEEIDVLEPSYTCLAIEQLLHLRYLLTARARILRRLKFVRNFRRSKARPEWMLLTVVPVLPPDLRPIIEMGKNQIAVSDLNKLYQKVLFRNQRLIRHKRIGSSLNKSNEMRYAQRLLQESVDALLENGRGGADPITAPNGRPLKSLSDMLKGKKGRFRQNLLGKRVDYSGRSVIVVGPNLQLHECGLPQEMALELFQPFLIRRLIRTKIVRTVLGAKKLISSHDPIIWQTLQNVVENHPILLNRAPTLHRLGIQAFLPKLITGRAILLHPLVCSAFNADFDGDQMAVHVPLSLQARAEALKLMWSRNNLLSPATGQPILGPSQDMVLGCYYLTTENQKNLKLADKYYYSFNEILADYEKNFLHIHNYVWLKWHYRFEFDENNSNVLETRVDLEGHTHFIFSNFYQIYDSSKTLITQYVRTTVGKVLMHKYLENTFQLK</sequence>
<feature type="binding site" evidence="9">
    <location>
        <position position="77"/>
    </location>
    <ligand>
        <name>Zn(2+)</name>
        <dbReference type="ChEBI" id="CHEBI:29105"/>
    </ligand>
</feature>
<dbReference type="GO" id="GO:0009507">
    <property type="term" value="C:chloroplast"/>
    <property type="evidence" value="ECO:0007669"/>
    <property type="project" value="UniProtKB-SubCell"/>
</dbReference>
<dbReference type="SUPFAM" id="SSF64484">
    <property type="entry name" value="beta and beta-prime subunits of DNA dependent RNA-polymerase"/>
    <property type="match status" value="1"/>
</dbReference>
<keyword evidence="9" id="KW-0479">Metal-binding</keyword>
<keyword evidence="12" id="KW-0150">Chloroplast</keyword>
<dbReference type="InterPro" id="IPR000722">
    <property type="entry name" value="RNA_pol_asu"/>
</dbReference>
<keyword evidence="7 9" id="KW-0804">Transcription</keyword>
<evidence type="ECO:0000259" key="11">
    <source>
        <dbReference type="SMART" id="SM00663"/>
    </source>
</evidence>
<dbReference type="RefSeq" id="YP_009105255.1">
    <property type="nucleotide sequence ID" value="NC_025530.1"/>
</dbReference>
<dbReference type="InterPro" id="IPR045867">
    <property type="entry name" value="DNA-dir_RpoC_beta_prime"/>
</dbReference>
<evidence type="ECO:0000256" key="7">
    <source>
        <dbReference type="ARBA" id="ARBA00023163"/>
    </source>
</evidence>
<dbReference type="GO" id="GO:0000428">
    <property type="term" value="C:DNA-directed RNA polymerase complex"/>
    <property type="evidence" value="ECO:0007669"/>
    <property type="project" value="UniProtKB-KW"/>
</dbReference>
<evidence type="ECO:0000256" key="2">
    <source>
        <dbReference type="ARBA" id="ARBA00007207"/>
    </source>
</evidence>
<dbReference type="Gene3D" id="4.10.860.120">
    <property type="entry name" value="RNA polymerase II, clamp domain"/>
    <property type="match status" value="1"/>
</dbReference>
<evidence type="ECO:0000256" key="4">
    <source>
        <dbReference type="ARBA" id="ARBA00022640"/>
    </source>
</evidence>
<comment type="similarity">
    <text evidence="2 9">Belongs to the RNA polymerase beta' chain family. RpoC1 subfamily.</text>
</comment>
<geneLocation type="chloroplast" evidence="12"/>
<reference evidence="12" key="1">
    <citation type="journal article" date="2014" name="BMC Evol. Biol.">
        <title>Chloroplast phylogenomic analysis resolves deep-level relationships within the green algal class Trebouxiophyceae.</title>
        <authorList>
            <person name="Lemieux C."/>
            <person name="Otis C."/>
            <person name="Turmel M."/>
        </authorList>
    </citation>
    <scope>NUCLEOTIDE SEQUENCE</scope>
</reference>
<keyword evidence="3 9" id="KW-0240">DNA-directed RNA polymerase</keyword>
<evidence type="ECO:0000256" key="3">
    <source>
        <dbReference type="ARBA" id="ARBA00022478"/>
    </source>
</evidence>
<dbReference type="PANTHER" id="PTHR19376:SF54">
    <property type="entry name" value="DNA-DIRECTED RNA POLYMERASE SUBUNIT BETA"/>
    <property type="match status" value="1"/>
</dbReference>
<feature type="binding site" evidence="9">
    <location>
        <position position="88"/>
    </location>
    <ligand>
        <name>Zn(2+)</name>
        <dbReference type="ChEBI" id="CHEBI:29105"/>
    </ligand>
</feature>
<dbReference type="InterPro" id="IPR034678">
    <property type="entry name" value="RNApol_RpoC1"/>
</dbReference>
<dbReference type="InterPro" id="IPR042102">
    <property type="entry name" value="RNA_pol_Rpb1_3_sf"/>
</dbReference>
<evidence type="ECO:0000256" key="1">
    <source>
        <dbReference type="ARBA" id="ARBA00004026"/>
    </source>
</evidence>
<evidence type="ECO:0000256" key="9">
    <source>
        <dbReference type="HAMAP-Rule" id="MF_01323"/>
    </source>
</evidence>
<dbReference type="SMART" id="SM00663">
    <property type="entry name" value="RPOLA_N"/>
    <property type="match status" value="1"/>
</dbReference>
<organism evidence="12">
    <name type="scientific">Pedinomonas tuberculata</name>
    <dbReference type="NCBI Taxonomy" id="160064"/>
    <lineage>
        <taxon>Eukaryota</taxon>
        <taxon>Viridiplantae</taxon>
        <taxon>Chlorophyta</taxon>
        <taxon>core chlorophytes</taxon>
        <taxon>Pedinophyceae</taxon>
        <taxon>Pedinomonadales</taxon>
        <taxon>Pedinomonadaceae</taxon>
        <taxon>Pedinomonas</taxon>
    </lineage>
</organism>
<comment type="catalytic activity">
    <reaction evidence="8 9 10">
        <text>RNA(n) + a ribonucleoside 5'-triphosphate = RNA(n+1) + diphosphate</text>
        <dbReference type="Rhea" id="RHEA:21248"/>
        <dbReference type="Rhea" id="RHEA-COMP:14527"/>
        <dbReference type="Rhea" id="RHEA-COMP:17342"/>
        <dbReference type="ChEBI" id="CHEBI:33019"/>
        <dbReference type="ChEBI" id="CHEBI:61557"/>
        <dbReference type="ChEBI" id="CHEBI:140395"/>
        <dbReference type="EC" id="2.7.7.6"/>
    </reaction>
</comment>
<feature type="binding site" evidence="9">
    <location>
        <position position="75"/>
    </location>
    <ligand>
        <name>Zn(2+)</name>
        <dbReference type="ChEBI" id="CHEBI:29105"/>
    </ligand>
</feature>
<evidence type="ECO:0000313" key="12">
    <source>
        <dbReference type="EMBL" id="AIT93930.1"/>
    </source>
</evidence>
<dbReference type="GO" id="GO:0003899">
    <property type="term" value="F:DNA-directed RNA polymerase activity"/>
    <property type="evidence" value="ECO:0007669"/>
    <property type="project" value="UniProtKB-UniRule"/>
</dbReference>
<dbReference type="EMBL" id="KM462867">
    <property type="protein sequence ID" value="AIT93930.1"/>
    <property type="molecule type" value="Genomic_DNA"/>
</dbReference>
<dbReference type="Gene3D" id="2.40.40.20">
    <property type="match status" value="1"/>
</dbReference>
<evidence type="ECO:0000256" key="10">
    <source>
        <dbReference type="RuleBase" id="RU004279"/>
    </source>
</evidence>
<feature type="binding site" evidence="9">
    <location>
        <position position="560"/>
    </location>
    <ligand>
        <name>Mg(2+)</name>
        <dbReference type="ChEBI" id="CHEBI:18420"/>
    </ligand>
</feature>
<dbReference type="InterPro" id="IPR006592">
    <property type="entry name" value="RNA_pol_N"/>
</dbReference>
<dbReference type="Gene3D" id="1.10.274.100">
    <property type="entry name" value="RNA polymerase Rpb1, domain 3"/>
    <property type="match status" value="1"/>
</dbReference>
<keyword evidence="9" id="KW-0862">Zinc</keyword>
<comment type="cofactor">
    <cofactor evidence="9">
        <name>Mg(2+)</name>
        <dbReference type="ChEBI" id="CHEBI:18420"/>
    </cofactor>
    <text evidence="9">Binds 1 Mg(2+) ion per subunit.</text>
</comment>
<dbReference type="Pfam" id="PF00623">
    <property type="entry name" value="RNA_pol_Rpb1_2"/>
    <property type="match status" value="2"/>
</dbReference>
<keyword evidence="5 9" id="KW-0808">Transferase</keyword>
<comment type="function">
    <text evidence="1 9 10">DNA-dependent RNA polymerase catalyzes the transcription of DNA into RNA using the four ribonucleoside triphosphates as substrates.</text>
</comment>
<evidence type="ECO:0000256" key="8">
    <source>
        <dbReference type="ARBA" id="ARBA00048552"/>
    </source>
</evidence>
<feature type="binding site" evidence="9">
    <location>
        <position position="558"/>
    </location>
    <ligand>
        <name>Mg(2+)</name>
        <dbReference type="ChEBI" id="CHEBI:18420"/>
    </ligand>
</feature>
<protein>
    <recommendedName>
        <fullName evidence="9">DNA-directed RNA polymerase subunit beta'</fullName>
        <ecNumber evidence="9">2.7.7.6</ecNumber>
    </recommendedName>
    <alternativeName>
        <fullName evidence="9">PEP</fullName>
    </alternativeName>
    <alternativeName>
        <fullName evidence="9">Plastid-encoded RNA polymerase subunit beta'</fullName>
        <shortName evidence="9">RNA polymerase subunit beta'</shortName>
    </alternativeName>
</protein>
<evidence type="ECO:0000256" key="5">
    <source>
        <dbReference type="ARBA" id="ARBA00022679"/>
    </source>
</evidence>
<dbReference type="GO" id="GO:0003677">
    <property type="term" value="F:DNA binding"/>
    <property type="evidence" value="ECO:0007669"/>
    <property type="project" value="UniProtKB-UniRule"/>
</dbReference>
<dbReference type="Pfam" id="PF04997">
    <property type="entry name" value="RNA_pol_Rpb1_1"/>
    <property type="match status" value="2"/>
</dbReference>
<evidence type="ECO:0000256" key="6">
    <source>
        <dbReference type="ARBA" id="ARBA00022695"/>
    </source>
</evidence>
<dbReference type="EC" id="2.7.7.6" evidence="9"/>
<dbReference type="InterPro" id="IPR007080">
    <property type="entry name" value="RNA_pol_Rpb1_1"/>
</dbReference>
<name>A0A097KL50_9CHLO</name>
<keyword evidence="9" id="KW-0460">Magnesium</keyword>
<dbReference type="InterPro" id="IPR007066">
    <property type="entry name" value="RNA_pol_Rpb1_3"/>
</dbReference>
<dbReference type="AlphaFoldDB" id="A0A097KL50"/>
<comment type="cofactor">
    <cofactor evidence="9">
        <name>Zn(2+)</name>
        <dbReference type="ChEBI" id="CHEBI:29105"/>
    </cofactor>
    <text evidence="9">Binds 1 Zn(2+) ion per subunit.</text>
</comment>
<dbReference type="GeneID" id="22159094"/>
<dbReference type="PANTHER" id="PTHR19376">
    <property type="entry name" value="DNA-DIRECTED RNA POLYMERASE"/>
    <property type="match status" value="1"/>
</dbReference>
<dbReference type="InterPro" id="IPR044893">
    <property type="entry name" value="RNA_pol_Rpb1_clamp_domain"/>
</dbReference>
<dbReference type="Gene3D" id="1.10.40.90">
    <property type="match status" value="1"/>
</dbReference>
<feature type="binding site" evidence="9">
    <location>
        <position position="91"/>
    </location>
    <ligand>
        <name>Zn(2+)</name>
        <dbReference type="ChEBI" id="CHEBI:29105"/>
    </ligand>
</feature>
<gene>
    <name evidence="9 12" type="primary">rpoC1</name>
</gene>
<accession>A0A097KL50</accession>
<dbReference type="HAMAP" id="MF_01323">
    <property type="entry name" value="RNApol_bact_RpoC1"/>
    <property type="match status" value="1"/>
</dbReference>
<dbReference type="GO" id="GO:0006351">
    <property type="term" value="P:DNA-templated transcription"/>
    <property type="evidence" value="ECO:0007669"/>
    <property type="project" value="UniProtKB-UniRule"/>
</dbReference>
<keyword evidence="4 12" id="KW-0934">Plastid</keyword>
<dbReference type="GO" id="GO:0000287">
    <property type="term" value="F:magnesium ion binding"/>
    <property type="evidence" value="ECO:0007669"/>
    <property type="project" value="UniProtKB-UniRule"/>
</dbReference>
<keyword evidence="6 9" id="KW-0548">Nucleotidyltransferase</keyword>
<dbReference type="Pfam" id="PF04983">
    <property type="entry name" value="RNA_pol_Rpb1_3"/>
    <property type="match status" value="1"/>
</dbReference>